<organism evidence="8 9">
    <name type="scientific">Mytilus coruscus</name>
    <name type="common">Sea mussel</name>
    <dbReference type="NCBI Taxonomy" id="42192"/>
    <lineage>
        <taxon>Eukaryota</taxon>
        <taxon>Metazoa</taxon>
        <taxon>Spiralia</taxon>
        <taxon>Lophotrochozoa</taxon>
        <taxon>Mollusca</taxon>
        <taxon>Bivalvia</taxon>
        <taxon>Autobranchia</taxon>
        <taxon>Pteriomorphia</taxon>
        <taxon>Mytilida</taxon>
        <taxon>Mytiloidea</taxon>
        <taxon>Mytilidae</taxon>
        <taxon>Mytilinae</taxon>
        <taxon>Mytilus</taxon>
    </lineage>
</organism>
<dbReference type="PROSITE" id="PS50157">
    <property type="entry name" value="ZINC_FINGER_C2H2_2"/>
    <property type="match status" value="2"/>
</dbReference>
<accession>A0A6J8DWW6</accession>
<evidence type="ECO:0000313" key="8">
    <source>
        <dbReference type="EMBL" id="CAC5411280.1"/>
    </source>
</evidence>
<proteinExistence type="predicted"/>
<gene>
    <name evidence="8" type="ORF">MCOR_44394</name>
</gene>
<evidence type="ECO:0000256" key="5">
    <source>
        <dbReference type="PROSITE-ProRule" id="PRU00042"/>
    </source>
</evidence>
<keyword evidence="6" id="KW-0175">Coiled coil</keyword>
<reference evidence="8 9" key="1">
    <citation type="submission" date="2020-06" db="EMBL/GenBank/DDBJ databases">
        <authorList>
            <person name="Li R."/>
            <person name="Bekaert M."/>
        </authorList>
    </citation>
    <scope>NUCLEOTIDE SEQUENCE [LARGE SCALE GENOMIC DNA]</scope>
    <source>
        <strain evidence="9">wild</strain>
    </source>
</reference>
<evidence type="ECO:0000256" key="3">
    <source>
        <dbReference type="ARBA" id="ARBA00022771"/>
    </source>
</evidence>
<keyword evidence="9" id="KW-1185">Reference proteome</keyword>
<evidence type="ECO:0000259" key="7">
    <source>
        <dbReference type="PROSITE" id="PS50157"/>
    </source>
</evidence>
<dbReference type="GO" id="GO:0005634">
    <property type="term" value="C:nucleus"/>
    <property type="evidence" value="ECO:0007669"/>
    <property type="project" value="TreeGrafter"/>
</dbReference>
<dbReference type="AlphaFoldDB" id="A0A6J8DWW6"/>
<dbReference type="GO" id="GO:0008270">
    <property type="term" value="F:zinc ion binding"/>
    <property type="evidence" value="ECO:0007669"/>
    <property type="project" value="UniProtKB-KW"/>
</dbReference>
<dbReference type="Proteomes" id="UP000507470">
    <property type="component" value="Unassembled WGS sequence"/>
</dbReference>
<dbReference type="PANTHER" id="PTHR24409:SF295">
    <property type="entry name" value="AZ2-RELATED"/>
    <property type="match status" value="1"/>
</dbReference>
<keyword evidence="1" id="KW-0479">Metal-binding</keyword>
<dbReference type="OrthoDB" id="6145741at2759"/>
<dbReference type="InterPro" id="IPR013087">
    <property type="entry name" value="Znf_C2H2_type"/>
</dbReference>
<dbReference type="PROSITE" id="PS00028">
    <property type="entry name" value="ZINC_FINGER_C2H2_1"/>
    <property type="match status" value="2"/>
</dbReference>
<evidence type="ECO:0000256" key="2">
    <source>
        <dbReference type="ARBA" id="ARBA00022737"/>
    </source>
</evidence>
<protein>
    <submittedName>
        <fullName evidence="8">KRAB</fullName>
    </submittedName>
</protein>
<dbReference type="SUPFAM" id="SSF57667">
    <property type="entry name" value="beta-beta-alpha zinc fingers"/>
    <property type="match status" value="2"/>
</dbReference>
<dbReference type="Gene3D" id="3.30.160.60">
    <property type="entry name" value="Classic Zinc Finger"/>
    <property type="match status" value="1"/>
</dbReference>
<keyword evidence="4" id="KW-0862">Zinc</keyword>
<sequence length="328" mass="38542">MAQAFIQYVLKQEENKHLENQIQSLRNNLPDEFDDSNDDILVRASNQAEKDFIRKRKIISYEKENKKPKLNSAFTCDLCDRHYKHQGSLNRHLQTHFQKHRCGKCGKSFTRKYKLKKHKEKCLISHQKQFTQLDAFEKEKITDEKGQNCKHCGIPFNNYAALFHHMTAAHPLNQTGGNIQQLPTESVQEPELENKSEQRRTKVKKNAINNLVQQVDIIPMEDEKYDLLQFLANVKENVENELINTREKHRSIKWNVIGRVEMIRDVDNGEQEKTTPHFRSKNYISLPDENNEHNINEAFQGVNKSLEEFVRHGSNWVVNKVLSLEKIL</sequence>
<name>A0A6J8DWW6_MYTCO</name>
<dbReference type="SMART" id="SM00355">
    <property type="entry name" value="ZnF_C2H2"/>
    <property type="match status" value="3"/>
</dbReference>
<keyword evidence="2" id="KW-0677">Repeat</keyword>
<keyword evidence="3 5" id="KW-0863">Zinc-finger</keyword>
<feature type="domain" description="C2H2-type" evidence="7">
    <location>
        <begin position="74"/>
        <end position="101"/>
    </location>
</feature>
<evidence type="ECO:0000313" key="9">
    <source>
        <dbReference type="Proteomes" id="UP000507470"/>
    </source>
</evidence>
<evidence type="ECO:0000256" key="1">
    <source>
        <dbReference type="ARBA" id="ARBA00022723"/>
    </source>
</evidence>
<dbReference type="EMBL" id="CACVKT020007840">
    <property type="protein sequence ID" value="CAC5411280.1"/>
    <property type="molecule type" value="Genomic_DNA"/>
</dbReference>
<feature type="coiled-coil region" evidence="6">
    <location>
        <begin position="8"/>
        <end position="35"/>
    </location>
</feature>
<evidence type="ECO:0000256" key="4">
    <source>
        <dbReference type="ARBA" id="ARBA00022833"/>
    </source>
</evidence>
<dbReference type="Pfam" id="PF00096">
    <property type="entry name" value="zf-C2H2"/>
    <property type="match status" value="3"/>
</dbReference>
<feature type="domain" description="C2H2-type" evidence="7">
    <location>
        <begin position="100"/>
        <end position="131"/>
    </location>
</feature>
<dbReference type="GO" id="GO:0000981">
    <property type="term" value="F:DNA-binding transcription factor activity, RNA polymerase II-specific"/>
    <property type="evidence" value="ECO:0007669"/>
    <property type="project" value="TreeGrafter"/>
</dbReference>
<dbReference type="GO" id="GO:0000977">
    <property type="term" value="F:RNA polymerase II transcription regulatory region sequence-specific DNA binding"/>
    <property type="evidence" value="ECO:0007669"/>
    <property type="project" value="TreeGrafter"/>
</dbReference>
<dbReference type="InterPro" id="IPR036236">
    <property type="entry name" value="Znf_C2H2_sf"/>
</dbReference>
<evidence type="ECO:0000256" key="6">
    <source>
        <dbReference type="SAM" id="Coils"/>
    </source>
</evidence>
<dbReference type="PANTHER" id="PTHR24409">
    <property type="entry name" value="ZINC FINGER PROTEIN 142"/>
    <property type="match status" value="1"/>
</dbReference>